<evidence type="ECO:0000313" key="3">
    <source>
        <dbReference type="Proteomes" id="UP000799439"/>
    </source>
</evidence>
<dbReference type="EMBL" id="ML996083">
    <property type="protein sequence ID" value="KAF2155275.1"/>
    <property type="molecule type" value="Genomic_DNA"/>
</dbReference>
<evidence type="ECO:0000259" key="1">
    <source>
        <dbReference type="Pfam" id="PF12146"/>
    </source>
</evidence>
<dbReference type="GO" id="GO:0016020">
    <property type="term" value="C:membrane"/>
    <property type="evidence" value="ECO:0007669"/>
    <property type="project" value="TreeGrafter"/>
</dbReference>
<dbReference type="Pfam" id="PF12146">
    <property type="entry name" value="Hydrolase_4"/>
    <property type="match status" value="1"/>
</dbReference>
<dbReference type="InterPro" id="IPR022742">
    <property type="entry name" value="Hydrolase_4"/>
</dbReference>
<dbReference type="InterPro" id="IPR029058">
    <property type="entry name" value="AB_hydrolase_fold"/>
</dbReference>
<reference evidence="2" key="1">
    <citation type="journal article" date="2020" name="Stud. Mycol.">
        <title>101 Dothideomycetes genomes: a test case for predicting lifestyles and emergence of pathogens.</title>
        <authorList>
            <person name="Haridas S."/>
            <person name="Albert R."/>
            <person name="Binder M."/>
            <person name="Bloem J."/>
            <person name="Labutti K."/>
            <person name="Salamov A."/>
            <person name="Andreopoulos B."/>
            <person name="Baker S."/>
            <person name="Barry K."/>
            <person name="Bills G."/>
            <person name="Bluhm B."/>
            <person name="Cannon C."/>
            <person name="Castanera R."/>
            <person name="Culley D."/>
            <person name="Daum C."/>
            <person name="Ezra D."/>
            <person name="Gonzalez J."/>
            <person name="Henrissat B."/>
            <person name="Kuo A."/>
            <person name="Liang C."/>
            <person name="Lipzen A."/>
            <person name="Lutzoni F."/>
            <person name="Magnuson J."/>
            <person name="Mondo S."/>
            <person name="Nolan M."/>
            <person name="Ohm R."/>
            <person name="Pangilinan J."/>
            <person name="Park H.-J."/>
            <person name="Ramirez L."/>
            <person name="Alfaro M."/>
            <person name="Sun H."/>
            <person name="Tritt A."/>
            <person name="Yoshinaga Y."/>
            <person name="Zwiers L.-H."/>
            <person name="Turgeon B."/>
            <person name="Goodwin S."/>
            <person name="Spatafora J."/>
            <person name="Crous P."/>
            <person name="Grigoriev I."/>
        </authorList>
    </citation>
    <scope>NUCLEOTIDE SEQUENCE</scope>
    <source>
        <strain evidence="2">CBS 260.36</strain>
    </source>
</reference>
<proteinExistence type="predicted"/>
<dbReference type="Proteomes" id="UP000799439">
    <property type="component" value="Unassembled WGS sequence"/>
</dbReference>
<dbReference type="AlphaFoldDB" id="A0A9P4J8W3"/>
<feature type="domain" description="Serine aminopeptidase S33" evidence="1">
    <location>
        <begin position="93"/>
        <end position="184"/>
    </location>
</feature>
<accession>A0A9P4J8W3</accession>
<protein>
    <submittedName>
        <fullName evidence="2">Alpha/beta-hydrolase</fullName>
    </submittedName>
</protein>
<dbReference type="PANTHER" id="PTHR12277">
    <property type="entry name" value="ALPHA/BETA HYDROLASE DOMAIN-CONTAINING PROTEIN"/>
    <property type="match status" value="1"/>
</dbReference>
<name>A0A9P4J8W3_9PEZI</name>
<comment type="caution">
    <text evidence="2">The sequence shown here is derived from an EMBL/GenBank/DDBJ whole genome shotgun (WGS) entry which is preliminary data.</text>
</comment>
<dbReference type="Gene3D" id="3.40.50.1820">
    <property type="entry name" value="alpha/beta hydrolase"/>
    <property type="match status" value="1"/>
</dbReference>
<dbReference type="OrthoDB" id="10249433at2759"/>
<sequence>MPYMPPFARSERIADYRAESGPVEWHEHRIASLDGTRLALCVGQMADSAKDETREKLVVLYFQGNGASSPMRIPMLSRSLQDITSATNLKVTVAALSYRGYWTSRGRPSQKGIASDAQAFLTWVTTNYPNAPLLVWGQSLGAGVALNAIGRAFQNGQLQDRVCGIVLETPFVSVRRMLVALYPQKWLPYRHLWPFLRSSWNSELALRDIAACTTPTPPFLLLPAADDEVVPPEEVNHLEATCEALGVEYRREDVLQAFHNDASSKTQGRRCIAQFASSCLQR</sequence>
<organism evidence="2 3">
    <name type="scientific">Myriangium duriaei CBS 260.36</name>
    <dbReference type="NCBI Taxonomy" id="1168546"/>
    <lineage>
        <taxon>Eukaryota</taxon>
        <taxon>Fungi</taxon>
        <taxon>Dikarya</taxon>
        <taxon>Ascomycota</taxon>
        <taxon>Pezizomycotina</taxon>
        <taxon>Dothideomycetes</taxon>
        <taxon>Dothideomycetidae</taxon>
        <taxon>Myriangiales</taxon>
        <taxon>Myriangiaceae</taxon>
        <taxon>Myriangium</taxon>
    </lineage>
</organism>
<dbReference type="GO" id="GO:0008474">
    <property type="term" value="F:palmitoyl-(protein) hydrolase activity"/>
    <property type="evidence" value="ECO:0007669"/>
    <property type="project" value="TreeGrafter"/>
</dbReference>
<dbReference type="PANTHER" id="PTHR12277:SF64">
    <property type="entry name" value="SUPERFAMILY HYDROLASE, PUTATIVE (AFU_ORTHOLOGUE AFUA_3G01760)-RELATED"/>
    <property type="match status" value="1"/>
</dbReference>
<evidence type="ECO:0000313" key="2">
    <source>
        <dbReference type="EMBL" id="KAF2155275.1"/>
    </source>
</evidence>
<keyword evidence="3" id="KW-1185">Reference proteome</keyword>
<gene>
    <name evidence="2" type="ORF">K461DRAFT_266564</name>
</gene>
<dbReference type="SUPFAM" id="SSF53474">
    <property type="entry name" value="alpha/beta-Hydrolases"/>
    <property type="match status" value="1"/>
</dbReference>